<organism evidence="6 7">
    <name type="scientific">Chrysophaeum taylorii</name>
    <dbReference type="NCBI Taxonomy" id="2483200"/>
    <lineage>
        <taxon>Eukaryota</taxon>
        <taxon>Sar</taxon>
        <taxon>Stramenopiles</taxon>
        <taxon>Ochrophyta</taxon>
        <taxon>Pelagophyceae</taxon>
        <taxon>Pelagomonadales</taxon>
        <taxon>Pelagomonadaceae</taxon>
        <taxon>Chrysophaeum</taxon>
    </lineage>
</organism>
<keyword evidence="3 4" id="KW-0687">Ribonucleoprotein</keyword>
<dbReference type="GO" id="GO:0003735">
    <property type="term" value="F:structural constituent of ribosome"/>
    <property type="evidence" value="ECO:0007669"/>
    <property type="project" value="InterPro"/>
</dbReference>
<gene>
    <name evidence="6" type="ORF">CTAYLR_007594</name>
</gene>
<evidence type="ECO:0000256" key="4">
    <source>
        <dbReference type="RuleBase" id="RU000665"/>
    </source>
</evidence>
<dbReference type="PANTHER" id="PTHR10114">
    <property type="entry name" value="60S RIBOSOMAL PROTEIN L36"/>
    <property type="match status" value="1"/>
</dbReference>
<dbReference type="FunFam" id="1.10.10.1760:FF:000001">
    <property type="entry name" value="60S ribosomal protein L36"/>
    <property type="match status" value="1"/>
</dbReference>
<comment type="similarity">
    <text evidence="1 4">Belongs to the eukaryotic ribosomal protein eL36 family.</text>
</comment>
<dbReference type="PROSITE" id="PS01190">
    <property type="entry name" value="RIBOSOMAL_L36E"/>
    <property type="match status" value="1"/>
</dbReference>
<dbReference type="GO" id="GO:0005840">
    <property type="term" value="C:ribosome"/>
    <property type="evidence" value="ECO:0007669"/>
    <property type="project" value="UniProtKB-KW"/>
</dbReference>
<comment type="caution">
    <text evidence="6">The sequence shown here is derived from an EMBL/GenBank/DDBJ whole genome shotgun (WGS) entry which is preliminary data.</text>
</comment>
<dbReference type="InterPro" id="IPR000509">
    <property type="entry name" value="Ribosomal_eL36"/>
</dbReference>
<protein>
    <recommendedName>
        <fullName evidence="4">60S ribosomal protein L36</fullName>
    </recommendedName>
</protein>
<evidence type="ECO:0000256" key="2">
    <source>
        <dbReference type="ARBA" id="ARBA00022980"/>
    </source>
</evidence>
<dbReference type="Proteomes" id="UP001230188">
    <property type="component" value="Unassembled WGS sequence"/>
</dbReference>
<evidence type="ECO:0000313" key="6">
    <source>
        <dbReference type="EMBL" id="KAJ8599056.1"/>
    </source>
</evidence>
<keyword evidence="7" id="KW-1185">Reference proteome</keyword>
<keyword evidence="2 4" id="KW-0689">Ribosomal protein</keyword>
<dbReference type="EMBL" id="JAQMWT010000590">
    <property type="protein sequence ID" value="KAJ8599056.1"/>
    <property type="molecule type" value="Genomic_DNA"/>
</dbReference>
<reference evidence="6" key="1">
    <citation type="submission" date="2023-01" db="EMBL/GenBank/DDBJ databases">
        <title>Metagenome sequencing of chrysophaentin producing Chrysophaeum taylorii.</title>
        <authorList>
            <person name="Davison J."/>
            <person name="Bewley C."/>
        </authorList>
    </citation>
    <scope>NUCLEOTIDE SEQUENCE</scope>
    <source>
        <strain evidence="6">NIES-1699</strain>
    </source>
</reference>
<sequence length="104" mass="12134">MAPIRLRTKVPYETQKRPKVNRKARKGKPSNRVMIVRDVISEVAGLSPYEKRLLDMIKTGGASSEKRMYKYAKQRLGTHKRALKKREAMKDVYAQMRARQAMEK</sequence>
<dbReference type="AlphaFoldDB" id="A0AAD7XHX8"/>
<feature type="compositionally biased region" description="Basic residues" evidence="5">
    <location>
        <begin position="17"/>
        <end position="29"/>
    </location>
</feature>
<accession>A0AAD7XHX8</accession>
<dbReference type="Pfam" id="PF01158">
    <property type="entry name" value="Ribosomal_L36e"/>
    <property type="match status" value="1"/>
</dbReference>
<dbReference type="GO" id="GO:0006412">
    <property type="term" value="P:translation"/>
    <property type="evidence" value="ECO:0007669"/>
    <property type="project" value="InterPro"/>
</dbReference>
<evidence type="ECO:0000313" key="7">
    <source>
        <dbReference type="Proteomes" id="UP001230188"/>
    </source>
</evidence>
<feature type="region of interest" description="Disordered" evidence="5">
    <location>
        <begin position="1"/>
        <end position="29"/>
    </location>
</feature>
<dbReference type="Gene3D" id="1.10.10.1760">
    <property type="entry name" value="60S ribosomal protein L36"/>
    <property type="match status" value="1"/>
</dbReference>
<evidence type="ECO:0000256" key="5">
    <source>
        <dbReference type="SAM" id="MobiDB-lite"/>
    </source>
</evidence>
<evidence type="ECO:0000256" key="1">
    <source>
        <dbReference type="ARBA" id="ARBA00006509"/>
    </source>
</evidence>
<proteinExistence type="inferred from homology"/>
<evidence type="ECO:0000256" key="3">
    <source>
        <dbReference type="ARBA" id="ARBA00023274"/>
    </source>
</evidence>
<name>A0AAD7XHX8_9STRA</name>
<dbReference type="InterPro" id="IPR038097">
    <property type="entry name" value="Ribosomal_eL36_sf"/>
</dbReference>
<dbReference type="GO" id="GO:1990904">
    <property type="term" value="C:ribonucleoprotein complex"/>
    <property type="evidence" value="ECO:0007669"/>
    <property type="project" value="UniProtKB-KW"/>
</dbReference>